<gene>
    <name evidence="5" type="ORF">WN72_35440</name>
</gene>
<evidence type="ECO:0008006" key="7">
    <source>
        <dbReference type="Google" id="ProtNLM"/>
    </source>
</evidence>
<dbReference type="Gene3D" id="3.30.70.1230">
    <property type="entry name" value="Nucleotide cyclase"/>
    <property type="match status" value="1"/>
</dbReference>
<accession>A0AAE7TJ26</accession>
<dbReference type="CDD" id="cd07302">
    <property type="entry name" value="CHD"/>
    <property type="match status" value="1"/>
</dbReference>
<dbReference type="Proteomes" id="UP000594015">
    <property type="component" value="Chromosome"/>
</dbReference>
<evidence type="ECO:0000259" key="3">
    <source>
        <dbReference type="PROSITE" id="PS50105"/>
    </source>
</evidence>
<evidence type="ECO:0000256" key="2">
    <source>
        <dbReference type="ARBA" id="ARBA00022840"/>
    </source>
</evidence>
<feature type="domain" description="Guanylate cyclase" evidence="4">
    <location>
        <begin position="63"/>
        <end position="192"/>
    </location>
</feature>
<name>A0AAE7TJ26_9BRAD</name>
<dbReference type="GO" id="GO:0009190">
    <property type="term" value="P:cyclic nucleotide biosynthetic process"/>
    <property type="evidence" value="ECO:0007669"/>
    <property type="project" value="InterPro"/>
</dbReference>
<dbReference type="EMBL" id="CP030050">
    <property type="protein sequence ID" value="QOZ71017.1"/>
    <property type="molecule type" value="Genomic_DNA"/>
</dbReference>
<dbReference type="InterPro" id="IPR041664">
    <property type="entry name" value="AAA_16"/>
</dbReference>
<dbReference type="Pfam" id="PF00211">
    <property type="entry name" value="Guanylate_cyc"/>
    <property type="match status" value="1"/>
</dbReference>
<reference evidence="5 6" key="1">
    <citation type="submission" date="2018-06" db="EMBL/GenBank/DDBJ databases">
        <title>Comparative genomics of Bradyrhizobium nodulating Arachidis hypogaea.</title>
        <authorList>
            <person name="Li Y."/>
        </authorList>
    </citation>
    <scope>NUCLEOTIDE SEQUENCE [LARGE SCALE GENOMIC DNA]</scope>
    <source>
        <strain evidence="5 6">CCBAU 051107</strain>
    </source>
</reference>
<feature type="domain" description="SAM" evidence="3">
    <location>
        <begin position="1"/>
        <end position="48"/>
    </location>
</feature>
<protein>
    <recommendedName>
        <fullName evidence="7">SAM domain (Sterile alpha motif)</fullName>
    </recommendedName>
</protein>
<dbReference type="InterPro" id="IPR013761">
    <property type="entry name" value="SAM/pointed_sf"/>
</dbReference>
<sequence length="1091" mass="120094">MYETAFEANRIDLEVATQLSNADLKDLGVRALGDRKRLLQAIADLRSNRELLGPKQWERRQLTVMFCDLKGSTVLATQLDPEDLASVIGAYQRCCAAVIARYDGFIARYVGDGIIVYFGYPQAHEDDAERAIRAALAIVEDVSALEAIPNLRVQVRVGIATGPVIVGDDNDGMLMERHGVVGQTPNLAARLQSIAEPNGLVVADSTYNLAGHVFECIELEPLSLAGFATPIKAWTVVRERPFAGRFEARRKVGLTPYVGRKTEIAMLTSRWHSASGGSGQVVLVSGEPGIGKSRLVQEFADQIQQSHLRTDYFGSEYLRNSPLSPVIAQIERDAGISHDDPALQRREKLEASLAPTPESRDGNAAAVLASLISLPPAAADPPAHRDLEVRKRRTFEIIVNLMAERATAEPILVVCEELHWFDPTTLELLGILIDRIKTLPVLMILTFRPEFASSWQGQHIMSLPLERLDRNAGVVMVDKIIQGKTVPSGVLDQIVARSDGNPLFIEELTKSVLAAKLSGATGGALAAEIPETLQDSLIAKLDRLQGAKDILQIGAAIGREFREDLIAAVTAMSRVDLRSKLDELIRGDLLYRQSPRSGTIYVYKHALVRDAAYESILHSRRRDIHRRVAQTLEVHFPALTQSQPELLAQHWQRDSDIRKSIHYWVRAGKWAAERSAPAEADAHLRQALRLVETLPTGPERDALELEICARLGGVLRAVEGPAGTETGKAFRRAKDLCWQTGDKTLLAPCLAGLYGYHLVRAENAAAGDAARELLELAETRADRLYRMIGHRAVGAVLFHRGHFAEARQHLERSLALYDPVEDGPLAFLYGTDHGQTASSFLAFALRLMGLPDQANDREEWTLAHAKKVGHTYSLVQTHMFRGVLRVALGEWKAGASVAREMLELTKGHSFRMAVAASAFCVAACRPARGRLQRRLEELQDTAADWWSTGALNYRPMHLALIADAHAAAGDPLQGLKALEEAHAIVEATDERWMEAELHRLVGELKTLVDKPRLDEAESSFRKAVEIARRQSARVWELRAATSLASLLQAIGRAAEANAILRPVYDGFTEGRDGADMKKAQKILRGLSSSVH</sequence>
<proteinExistence type="predicted"/>
<dbReference type="InterPro" id="IPR029787">
    <property type="entry name" value="Nucleotide_cyclase"/>
</dbReference>
<dbReference type="InterPro" id="IPR001660">
    <property type="entry name" value="SAM"/>
</dbReference>
<dbReference type="GO" id="GO:0005524">
    <property type="term" value="F:ATP binding"/>
    <property type="evidence" value="ECO:0007669"/>
    <property type="project" value="UniProtKB-KW"/>
</dbReference>
<dbReference type="InterPro" id="IPR001054">
    <property type="entry name" value="A/G_cyclase"/>
</dbReference>
<evidence type="ECO:0000313" key="6">
    <source>
        <dbReference type="Proteomes" id="UP000594015"/>
    </source>
</evidence>
<dbReference type="SMART" id="SM00044">
    <property type="entry name" value="CYCc"/>
    <property type="match status" value="1"/>
</dbReference>
<dbReference type="AlphaFoldDB" id="A0AAE7TJ26"/>
<dbReference type="InterPro" id="IPR011990">
    <property type="entry name" value="TPR-like_helical_dom_sf"/>
</dbReference>
<dbReference type="KEGG" id="barh:WN72_35440"/>
<dbReference type="PANTHER" id="PTHR16305:SF28">
    <property type="entry name" value="GUANYLATE CYCLASE DOMAIN-CONTAINING PROTEIN"/>
    <property type="match status" value="1"/>
</dbReference>
<dbReference type="Gene3D" id="3.40.50.300">
    <property type="entry name" value="P-loop containing nucleotide triphosphate hydrolases"/>
    <property type="match status" value="1"/>
</dbReference>
<evidence type="ECO:0000259" key="4">
    <source>
        <dbReference type="PROSITE" id="PS50125"/>
    </source>
</evidence>
<dbReference type="InterPro" id="IPR027417">
    <property type="entry name" value="P-loop_NTPase"/>
</dbReference>
<evidence type="ECO:0000256" key="1">
    <source>
        <dbReference type="ARBA" id="ARBA00022741"/>
    </source>
</evidence>
<dbReference type="PANTHER" id="PTHR16305">
    <property type="entry name" value="TESTICULAR SOLUBLE ADENYLYL CYCLASE"/>
    <property type="match status" value="1"/>
</dbReference>
<keyword evidence="1" id="KW-0547">Nucleotide-binding</keyword>
<dbReference type="Gene3D" id="1.25.40.10">
    <property type="entry name" value="Tetratricopeptide repeat domain"/>
    <property type="match status" value="2"/>
</dbReference>
<dbReference type="GO" id="GO:0004016">
    <property type="term" value="F:adenylate cyclase activity"/>
    <property type="evidence" value="ECO:0007669"/>
    <property type="project" value="UniProtKB-ARBA"/>
</dbReference>
<dbReference type="Pfam" id="PF00536">
    <property type="entry name" value="SAM_1"/>
    <property type="match status" value="1"/>
</dbReference>
<dbReference type="SUPFAM" id="SSF48452">
    <property type="entry name" value="TPR-like"/>
    <property type="match status" value="2"/>
</dbReference>
<dbReference type="PROSITE" id="PS50125">
    <property type="entry name" value="GUANYLATE_CYCLASE_2"/>
    <property type="match status" value="1"/>
</dbReference>
<keyword evidence="2" id="KW-0067">ATP-binding</keyword>
<dbReference type="SUPFAM" id="SSF52540">
    <property type="entry name" value="P-loop containing nucleoside triphosphate hydrolases"/>
    <property type="match status" value="1"/>
</dbReference>
<dbReference type="Gene3D" id="1.10.150.50">
    <property type="entry name" value="Transcription Factor, Ets-1"/>
    <property type="match status" value="1"/>
</dbReference>
<dbReference type="SUPFAM" id="SSF47769">
    <property type="entry name" value="SAM/Pointed domain"/>
    <property type="match status" value="1"/>
</dbReference>
<dbReference type="GO" id="GO:0035556">
    <property type="term" value="P:intracellular signal transduction"/>
    <property type="evidence" value="ECO:0007669"/>
    <property type="project" value="InterPro"/>
</dbReference>
<dbReference type="GO" id="GO:0005737">
    <property type="term" value="C:cytoplasm"/>
    <property type="evidence" value="ECO:0007669"/>
    <property type="project" value="TreeGrafter"/>
</dbReference>
<dbReference type="PROSITE" id="PS50105">
    <property type="entry name" value="SAM_DOMAIN"/>
    <property type="match status" value="1"/>
</dbReference>
<organism evidence="5 6">
    <name type="scientific">Bradyrhizobium arachidis</name>
    <dbReference type="NCBI Taxonomy" id="858423"/>
    <lineage>
        <taxon>Bacteria</taxon>
        <taxon>Pseudomonadati</taxon>
        <taxon>Pseudomonadota</taxon>
        <taxon>Alphaproteobacteria</taxon>
        <taxon>Hyphomicrobiales</taxon>
        <taxon>Nitrobacteraceae</taxon>
        <taxon>Bradyrhizobium</taxon>
    </lineage>
</organism>
<dbReference type="Pfam" id="PF13191">
    <property type="entry name" value="AAA_16"/>
    <property type="match status" value="1"/>
</dbReference>
<evidence type="ECO:0000313" key="5">
    <source>
        <dbReference type="EMBL" id="QOZ71017.1"/>
    </source>
</evidence>
<dbReference type="SUPFAM" id="SSF55073">
    <property type="entry name" value="Nucleotide cyclase"/>
    <property type="match status" value="1"/>
</dbReference>